<evidence type="ECO:0000313" key="2">
    <source>
        <dbReference type="EMBL" id="OYP55007.1"/>
    </source>
</evidence>
<feature type="transmembrane region" description="Helical" evidence="1">
    <location>
        <begin position="40"/>
        <end position="61"/>
    </location>
</feature>
<evidence type="ECO:0000313" key="3">
    <source>
        <dbReference type="Proteomes" id="UP000216189"/>
    </source>
</evidence>
<keyword evidence="1" id="KW-0812">Transmembrane</keyword>
<protein>
    <submittedName>
        <fullName evidence="2">Uncharacterized protein</fullName>
    </submittedName>
</protein>
<keyword evidence="1" id="KW-1133">Transmembrane helix</keyword>
<dbReference type="Proteomes" id="UP000216189">
    <property type="component" value="Unassembled WGS sequence"/>
</dbReference>
<sequence>MKASERKNFGIWNISIIVLAIITMNILDDILTIQSSLLKTIIEFIVIIIITILLFLIKYIVTRKLK</sequence>
<proteinExistence type="predicted"/>
<name>A0ABX4EGX2_SEGBR</name>
<accession>A0ABX4EGX2</accession>
<evidence type="ECO:0000256" key="1">
    <source>
        <dbReference type="SAM" id="Phobius"/>
    </source>
</evidence>
<keyword evidence="3" id="KW-1185">Reference proteome</keyword>
<feature type="transmembrane region" description="Helical" evidence="1">
    <location>
        <begin position="9"/>
        <end position="28"/>
    </location>
</feature>
<reference evidence="2 3" key="1">
    <citation type="submission" date="2017-08" db="EMBL/GenBank/DDBJ databases">
        <title>Comparative genomics of non-oral Prevotella species.</title>
        <authorList>
            <person name="Accetto T."/>
            <person name="Nograsek B."/>
            <person name="Avgustin G."/>
        </authorList>
    </citation>
    <scope>NUCLEOTIDE SEQUENCE [LARGE SCALE GENOMIC DNA]</scope>
    <source>
        <strain evidence="2 3">TC1-1</strain>
    </source>
</reference>
<comment type="caution">
    <text evidence="2">The sequence shown here is derived from an EMBL/GenBank/DDBJ whole genome shotgun (WGS) entry which is preliminary data.</text>
</comment>
<organism evidence="2 3">
    <name type="scientific">Segatella bryantii</name>
    <name type="common">Prevotella bryantii</name>
    <dbReference type="NCBI Taxonomy" id="77095"/>
    <lineage>
        <taxon>Bacteria</taxon>
        <taxon>Pseudomonadati</taxon>
        <taxon>Bacteroidota</taxon>
        <taxon>Bacteroidia</taxon>
        <taxon>Bacteroidales</taxon>
        <taxon>Prevotellaceae</taxon>
        <taxon>Segatella</taxon>
    </lineage>
</organism>
<gene>
    <name evidence="2" type="ORF">CIK91_07885</name>
</gene>
<keyword evidence="1" id="KW-0472">Membrane</keyword>
<dbReference type="EMBL" id="NPJF01000033">
    <property type="protein sequence ID" value="OYP55007.1"/>
    <property type="molecule type" value="Genomic_DNA"/>
</dbReference>